<comment type="subcellular location">
    <subcellularLocation>
        <location evidence="1">Membrane</location>
    </subcellularLocation>
</comment>
<dbReference type="Pfam" id="PF00211">
    <property type="entry name" value="Guanylate_cyc"/>
    <property type="match status" value="1"/>
</dbReference>
<dbReference type="GO" id="GO:0007168">
    <property type="term" value="P:receptor guanylyl cyclase signaling pathway"/>
    <property type="evidence" value="ECO:0007669"/>
    <property type="project" value="TreeGrafter"/>
</dbReference>
<keyword evidence="5" id="KW-0472">Membrane</keyword>
<feature type="non-terminal residue" evidence="9">
    <location>
        <position position="1159"/>
    </location>
</feature>
<dbReference type="SUPFAM" id="SSF55073">
    <property type="entry name" value="Nucleotide cyclase"/>
    <property type="match status" value="1"/>
</dbReference>
<evidence type="ECO:0000313" key="10">
    <source>
        <dbReference type="Proteomes" id="UP000236333"/>
    </source>
</evidence>
<feature type="region of interest" description="Disordered" evidence="7">
    <location>
        <begin position="861"/>
        <end position="883"/>
    </location>
</feature>
<evidence type="ECO:0000256" key="3">
    <source>
        <dbReference type="ARBA" id="ARBA00022741"/>
    </source>
</evidence>
<gene>
    <name evidence="9" type="ORF">TSOC_013893</name>
</gene>
<protein>
    <recommendedName>
        <fullName evidence="8">Guanylate cyclase domain-containing protein</fullName>
    </recommendedName>
</protein>
<dbReference type="Proteomes" id="UP000236333">
    <property type="component" value="Unassembled WGS sequence"/>
</dbReference>
<keyword evidence="2" id="KW-0812">Transmembrane</keyword>
<feature type="region of interest" description="Disordered" evidence="7">
    <location>
        <begin position="363"/>
        <end position="382"/>
    </location>
</feature>
<dbReference type="PROSITE" id="PS50125">
    <property type="entry name" value="GUANYLATE_CYCLASE_2"/>
    <property type="match status" value="1"/>
</dbReference>
<dbReference type="PANTHER" id="PTHR11920:SF335">
    <property type="entry name" value="GUANYLATE CYCLASE"/>
    <property type="match status" value="1"/>
</dbReference>
<dbReference type="GO" id="GO:0005886">
    <property type="term" value="C:plasma membrane"/>
    <property type="evidence" value="ECO:0007669"/>
    <property type="project" value="TreeGrafter"/>
</dbReference>
<keyword evidence="4" id="KW-1133">Transmembrane helix</keyword>
<organism evidence="9 10">
    <name type="scientific">Tetrabaena socialis</name>
    <dbReference type="NCBI Taxonomy" id="47790"/>
    <lineage>
        <taxon>Eukaryota</taxon>
        <taxon>Viridiplantae</taxon>
        <taxon>Chlorophyta</taxon>
        <taxon>core chlorophytes</taxon>
        <taxon>Chlorophyceae</taxon>
        <taxon>CS clade</taxon>
        <taxon>Chlamydomonadales</taxon>
        <taxon>Tetrabaenaceae</taxon>
        <taxon>Tetrabaena</taxon>
    </lineage>
</organism>
<dbReference type="EMBL" id="PGGS01001529">
    <property type="protein sequence ID" value="PNH00294.1"/>
    <property type="molecule type" value="Genomic_DNA"/>
</dbReference>
<accession>A0A2J7ZJ49</accession>
<evidence type="ECO:0000256" key="5">
    <source>
        <dbReference type="ARBA" id="ARBA00023136"/>
    </source>
</evidence>
<dbReference type="InterPro" id="IPR050401">
    <property type="entry name" value="Cyclic_nucleotide_synthase"/>
</dbReference>
<dbReference type="GO" id="GO:0004383">
    <property type="term" value="F:guanylate cyclase activity"/>
    <property type="evidence" value="ECO:0007669"/>
    <property type="project" value="TreeGrafter"/>
</dbReference>
<keyword evidence="3" id="KW-0547">Nucleotide-binding</keyword>
<dbReference type="PANTHER" id="PTHR11920">
    <property type="entry name" value="GUANYLYL CYCLASE"/>
    <property type="match status" value="1"/>
</dbReference>
<dbReference type="GO" id="GO:0004016">
    <property type="term" value="F:adenylate cyclase activity"/>
    <property type="evidence" value="ECO:0007669"/>
    <property type="project" value="TreeGrafter"/>
</dbReference>
<evidence type="ECO:0000256" key="7">
    <source>
        <dbReference type="SAM" id="MobiDB-lite"/>
    </source>
</evidence>
<evidence type="ECO:0000256" key="1">
    <source>
        <dbReference type="ARBA" id="ARBA00004370"/>
    </source>
</evidence>
<keyword evidence="6" id="KW-0456">Lyase</keyword>
<evidence type="ECO:0000313" key="9">
    <source>
        <dbReference type="EMBL" id="PNH00294.1"/>
    </source>
</evidence>
<keyword evidence="10" id="KW-1185">Reference proteome</keyword>
<dbReference type="Gene3D" id="3.30.70.1230">
    <property type="entry name" value="Nucleotide cyclase"/>
    <property type="match status" value="1"/>
</dbReference>
<feature type="region of interest" description="Disordered" evidence="7">
    <location>
        <begin position="1"/>
        <end position="36"/>
    </location>
</feature>
<name>A0A2J7ZJ49_9CHLO</name>
<feature type="region of interest" description="Disordered" evidence="7">
    <location>
        <begin position="1056"/>
        <end position="1075"/>
    </location>
</feature>
<feature type="region of interest" description="Disordered" evidence="7">
    <location>
        <begin position="749"/>
        <end position="781"/>
    </location>
</feature>
<feature type="domain" description="Guanylate cyclase" evidence="8">
    <location>
        <begin position="1116"/>
        <end position="1159"/>
    </location>
</feature>
<feature type="compositionally biased region" description="Acidic residues" evidence="7">
    <location>
        <begin position="862"/>
        <end position="872"/>
    </location>
</feature>
<dbReference type="InterPro" id="IPR001054">
    <property type="entry name" value="A/G_cyclase"/>
</dbReference>
<evidence type="ECO:0000259" key="8">
    <source>
        <dbReference type="PROSITE" id="PS50125"/>
    </source>
</evidence>
<dbReference type="InterPro" id="IPR029787">
    <property type="entry name" value="Nucleotide_cyclase"/>
</dbReference>
<dbReference type="GO" id="GO:0035556">
    <property type="term" value="P:intracellular signal transduction"/>
    <property type="evidence" value="ECO:0007669"/>
    <property type="project" value="InterPro"/>
</dbReference>
<sequence length="1159" mass="118050">MPRSKGARATARNVAGSPSSLPVTLRHRTADGSKGDDLGLLVHVGTTAQSASASSLPEGNEAPAFVEHGVLEHLPNPISLLTADGEILVQNSASIAVWGQLPLGQPHSADAILGRLFEADPNLLQDVLQGLSEGRPWRGLLRVWLPSPSVATSDLPDDGSAAGEAPARAITADLPSTGVAPRSTLAASTAGPPSHTSERASPATAVKDLDARGDAAPSPCKSALADSVANDNQHRQQVEAAGGPAAGLGLGLLGPGGHIREARLRAATDVGYSSTATATTTTTAPASASAERCASSGQAPVLLKRALTSARRQAQQQEQRQQPAALVIGSPSCQGSAGEGPFSPCGSAAHCGVEVWQLGAEAVASPAGDRPGTAPSPLSRQPQQQALLEALTTSAWSTMLKGPHARRPPRSHQSAYSIAPSAESAHALGRVDSDFAASSAAQLPPTPCDGGPLHLHLLGPASARDAPPLLLASASARDAPRRNSLAIAATDGAARANALRRHSALSILPYYRPPPHLLPPSPTAQQLLSGPHPCASAAGLFSAIPPAHTTHCSSPCATFSGAPLSGTGGASREPSVNSSHAGVCSLASPRGGSVGTAGSCAMDRILNIALMTAGGKVGRALTRNASAAHLTGAASSSCVLSAALLEPTSEAPGRAWGPHRPSLDASVSSPLASCGPSWFIVGRSSAALGGATAAAPNGQRSTGSGALSGVIRQAPPRGQGPLESAAAAAAVAMEAGSAACGHAISSCQDGNEGGGPTPMPSRISSGSLATPRGGASSASFQDTTAASFGPRLCASAERVHVGTPADRHQRHLLSTIMSSCEGGQQPHANAMRELRLGRGRGAGPHGACLYGQAFNSIGAGTADEDEEEEAGEAEAGAGEQAPPLFAAGLTDPRSPRGWGRGGGGAAISQPPHQLLPMMGATMPPEDGARTLRVKPKRASPVLRRGLFVGSATGGAASLQPAAAPPVLEVGLSRLDAAQPGALQEQWHEVALVSFLHPKLRRRVILVSQNDVSSRIWAERQLARVVEAEHTLLENIFPHHVIEHITATIATNLDESGTPFEEQQQQDGASDAGAAGDMAQVTRDQDVRGSSAMDTAWLPAIRGDTFRHLSTSHTAITILFCDIQGFTPMCSQMRAVVVMSFLNDLFTRLDGLLDEYGVYK</sequence>
<evidence type="ECO:0000256" key="2">
    <source>
        <dbReference type="ARBA" id="ARBA00022692"/>
    </source>
</evidence>
<dbReference type="AlphaFoldDB" id="A0A2J7ZJ49"/>
<dbReference type="GO" id="GO:0001653">
    <property type="term" value="F:peptide receptor activity"/>
    <property type="evidence" value="ECO:0007669"/>
    <property type="project" value="TreeGrafter"/>
</dbReference>
<comment type="caution">
    <text evidence="9">The sequence shown here is derived from an EMBL/GenBank/DDBJ whole genome shotgun (WGS) entry which is preliminary data.</text>
</comment>
<evidence type="ECO:0000256" key="6">
    <source>
        <dbReference type="ARBA" id="ARBA00023239"/>
    </source>
</evidence>
<dbReference type="GO" id="GO:0000166">
    <property type="term" value="F:nucleotide binding"/>
    <property type="evidence" value="ECO:0007669"/>
    <property type="project" value="UniProtKB-KW"/>
</dbReference>
<feature type="region of interest" description="Disordered" evidence="7">
    <location>
        <begin position="172"/>
        <end position="239"/>
    </location>
</feature>
<evidence type="ECO:0000256" key="4">
    <source>
        <dbReference type="ARBA" id="ARBA00022989"/>
    </source>
</evidence>
<proteinExistence type="predicted"/>
<reference evidence="9 10" key="1">
    <citation type="journal article" date="2017" name="Mol. Biol. Evol.">
        <title>The 4-celled Tetrabaena socialis nuclear genome reveals the essential components for genetic control of cell number at the origin of multicellularity in the volvocine lineage.</title>
        <authorList>
            <person name="Featherston J."/>
            <person name="Arakaki Y."/>
            <person name="Hanschen E.R."/>
            <person name="Ferris P.J."/>
            <person name="Michod R.E."/>
            <person name="Olson B.J.S.C."/>
            <person name="Nozaki H."/>
            <person name="Durand P.M."/>
        </authorList>
    </citation>
    <scope>NUCLEOTIDE SEQUENCE [LARGE SCALE GENOMIC DNA]</scope>
    <source>
        <strain evidence="9 10">NIES-571</strain>
    </source>
</reference>
<feature type="compositionally biased region" description="Low complexity" evidence="7">
    <location>
        <begin position="1062"/>
        <end position="1075"/>
    </location>
</feature>